<dbReference type="Gramene" id="ONIVA05G16950.1">
    <property type="protein sequence ID" value="ONIVA05G16950.1"/>
    <property type="gene ID" value="ONIVA05G16950"/>
</dbReference>
<reference evidence="1" key="1">
    <citation type="submission" date="2015-04" db="UniProtKB">
        <authorList>
            <consortium name="EnsemblPlants"/>
        </authorList>
    </citation>
    <scope>IDENTIFICATION</scope>
    <source>
        <strain evidence="1">SL10</strain>
    </source>
</reference>
<dbReference type="OMA" id="NNEHCPL"/>
<reference evidence="1" key="2">
    <citation type="submission" date="2018-04" db="EMBL/GenBank/DDBJ databases">
        <title>OnivRS2 (Oryza nivara Reference Sequence Version 2).</title>
        <authorList>
            <person name="Zhang J."/>
            <person name="Kudrna D."/>
            <person name="Lee S."/>
            <person name="Talag J."/>
            <person name="Rajasekar S."/>
            <person name="Welchert J."/>
            <person name="Hsing Y.-I."/>
            <person name="Wing R.A."/>
        </authorList>
    </citation>
    <scope>NUCLEOTIDE SEQUENCE [LARGE SCALE GENOMIC DNA]</scope>
    <source>
        <strain evidence="1">SL10</strain>
    </source>
</reference>
<evidence type="ECO:0000313" key="2">
    <source>
        <dbReference type="Proteomes" id="UP000006591"/>
    </source>
</evidence>
<evidence type="ECO:0000313" key="1">
    <source>
        <dbReference type="EnsemblPlants" id="ONIVA05G16950.1"/>
    </source>
</evidence>
<name>A0A0E0HED8_ORYNI</name>
<protein>
    <submittedName>
        <fullName evidence="1">Uncharacterized protein</fullName>
    </submittedName>
</protein>
<dbReference type="Proteomes" id="UP000006591">
    <property type="component" value="Chromosome 5"/>
</dbReference>
<dbReference type="EnsemblPlants" id="ONIVA05G16950.1">
    <property type="protein sequence ID" value="ONIVA05G16950.1"/>
    <property type="gene ID" value="ONIVA05G16950"/>
</dbReference>
<dbReference type="HOGENOM" id="CLU_2692116_0_0_1"/>
<organism evidence="1">
    <name type="scientific">Oryza nivara</name>
    <name type="common">Indian wild rice</name>
    <name type="synonym">Oryza sativa f. spontanea</name>
    <dbReference type="NCBI Taxonomy" id="4536"/>
    <lineage>
        <taxon>Eukaryota</taxon>
        <taxon>Viridiplantae</taxon>
        <taxon>Streptophyta</taxon>
        <taxon>Embryophyta</taxon>
        <taxon>Tracheophyta</taxon>
        <taxon>Spermatophyta</taxon>
        <taxon>Magnoliopsida</taxon>
        <taxon>Liliopsida</taxon>
        <taxon>Poales</taxon>
        <taxon>Poaceae</taxon>
        <taxon>BOP clade</taxon>
        <taxon>Oryzoideae</taxon>
        <taxon>Oryzeae</taxon>
        <taxon>Oryzinae</taxon>
        <taxon>Oryza</taxon>
    </lineage>
</organism>
<proteinExistence type="predicted"/>
<sequence>MHEEDLNGKTHLAVDLINQLVSLWNATQGIHLEQTRAWTLPNANSIKIAYVSRIDSQPEAGQTNNGHCPLCHRI</sequence>
<dbReference type="AlphaFoldDB" id="A0A0E0HED8"/>
<accession>A0A0E0HED8</accession>
<keyword evidence="2" id="KW-1185">Reference proteome</keyword>